<dbReference type="EMBL" id="JAAATX020000001">
    <property type="protein sequence ID" value="MBU9696666.1"/>
    <property type="molecule type" value="Genomic_DNA"/>
</dbReference>
<sequence>MPHYYQSFKFFGEVADLLLLERPERRLLVDISLEPANPAPGRNPYPHRTTYTLTDPALMERFLTEIAVGDAISAEGSFVQGDYMPHRTTCIDTTFQMLDFTRIARPEELVPAPASLPVEAQRRVRLH</sequence>
<evidence type="ECO:0000313" key="2">
    <source>
        <dbReference type="Proteomes" id="UP000731907"/>
    </source>
</evidence>
<comment type="caution">
    <text evidence="1">The sequence shown here is derived from an EMBL/GenBank/DDBJ whole genome shotgun (WGS) entry which is preliminary data.</text>
</comment>
<protein>
    <recommendedName>
        <fullName evidence="3">Single-stranded DNA-binding protein</fullName>
    </recommendedName>
</protein>
<organism evidence="1 2">
    <name type="scientific">Paragemmobacter amnigenus</name>
    <dbReference type="NCBI Taxonomy" id="2852097"/>
    <lineage>
        <taxon>Bacteria</taxon>
        <taxon>Pseudomonadati</taxon>
        <taxon>Pseudomonadota</taxon>
        <taxon>Alphaproteobacteria</taxon>
        <taxon>Rhodobacterales</taxon>
        <taxon>Paracoccaceae</taxon>
        <taxon>Paragemmobacter</taxon>
    </lineage>
</organism>
<evidence type="ECO:0008006" key="3">
    <source>
        <dbReference type="Google" id="ProtNLM"/>
    </source>
</evidence>
<keyword evidence="2" id="KW-1185">Reference proteome</keyword>
<dbReference type="Proteomes" id="UP000731907">
    <property type="component" value="Unassembled WGS sequence"/>
</dbReference>
<name>A0ABS6IYR3_9RHOB</name>
<dbReference type="RefSeq" id="WP_161760702.1">
    <property type="nucleotide sequence ID" value="NZ_JAAATX020000001.1"/>
</dbReference>
<reference evidence="1 2" key="1">
    <citation type="submission" date="2021-06" db="EMBL/GenBank/DDBJ databases">
        <title>Rhodobacteraceae bacterium strain HSP-20.</title>
        <authorList>
            <person name="Chen W.-M."/>
        </authorList>
    </citation>
    <scope>NUCLEOTIDE SEQUENCE [LARGE SCALE GENOMIC DNA]</scope>
    <source>
        <strain evidence="1 2">HSP-20</strain>
    </source>
</reference>
<gene>
    <name evidence="1" type="ORF">GU927_002280</name>
</gene>
<accession>A0ABS6IYR3</accession>
<proteinExistence type="predicted"/>
<evidence type="ECO:0000313" key="1">
    <source>
        <dbReference type="EMBL" id="MBU9696666.1"/>
    </source>
</evidence>